<feature type="domain" description="DC1" evidence="2">
    <location>
        <begin position="118"/>
        <end position="167"/>
    </location>
</feature>
<dbReference type="OMA" id="CCAMLNT"/>
<comment type="caution">
    <text evidence="3">The sequence shown here is derived from an EMBL/GenBank/DDBJ whole genome shotgun (WGS) entry which is preliminary data.</text>
</comment>
<dbReference type="AlphaFoldDB" id="A0A2R6RM86"/>
<dbReference type="InterPro" id="IPR004146">
    <property type="entry name" value="DC1"/>
</dbReference>
<dbReference type="EMBL" id="NKQK01000004">
    <property type="protein sequence ID" value="PSS31143.1"/>
    <property type="molecule type" value="Genomic_DNA"/>
</dbReference>
<keyword evidence="4" id="KW-1185">Reference proteome</keyword>
<evidence type="ECO:0000256" key="1">
    <source>
        <dbReference type="ARBA" id="ARBA00022737"/>
    </source>
</evidence>
<dbReference type="Gramene" id="PSS31143">
    <property type="protein sequence ID" value="PSS31143"/>
    <property type="gene ID" value="CEY00_Acc04439"/>
</dbReference>
<dbReference type="PANTHER" id="PTHR47841:SF3">
    <property type="entry name" value="OS09G0492800 PROTEIN"/>
    <property type="match status" value="1"/>
</dbReference>
<dbReference type="Proteomes" id="UP000241394">
    <property type="component" value="Chromosome LG4"/>
</dbReference>
<dbReference type="InterPro" id="IPR046349">
    <property type="entry name" value="C1-like_sf"/>
</dbReference>
<sequence>MSNNTFRRSGGSFFLQKSASMELPSSSPPQPMATSTQHVPNKLFSFEFPSSPQPSDHPEEIFHFSHQQHPLAKVLLPELFTCAGCKEYGAGKRFACQKCDFQLHDFCAFSPPSLKTHPLHGQHQLHFHSKPKQGGILWVKCDICEKSVKGFTFRCSACSFQMHPCCAMLSTQVSFPVHPHSLKLLPPMALSSGSGNDHPGFVCGECKRKRSGRVYRCTVCDYHLHAVCAKNMMNGLQANGIKVAPEKPSMLGAAARVASLVFVEFIGGLFEGIGESVGQVLVQDIGRGRCVSRRRRIE</sequence>
<evidence type="ECO:0000313" key="3">
    <source>
        <dbReference type="EMBL" id="PSS31143.1"/>
    </source>
</evidence>
<name>A0A2R6RM86_ACTCC</name>
<keyword evidence="3" id="KW-0808">Transferase</keyword>
<reference evidence="4" key="2">
    <citation type="journal article" date="2018" name="BMC Genomics">
        <title>A manually annotated Actinidia chinensis var. chinensis (kiwifruit) genome highlights the challenges associated with draft genomes and gene prediction in plants.</title>
        <authorList>
            <person name="Pilkington S.M."/>
            <person name="Crowhurst R."/>
            <person name="Hilario E."/>
            <person name="Nardozza S."/>
            <person name="Fraser L."/>
            <person name="Peng Y."/>
            <person name="Gunaseelan K."/>
            <person name="Simpson R."/>
            <person name="Tahir J."/>
            <person name="Deroles S.C."/>
            <person name="Templeton K."/>
            <person name="Luo Z."/>
            <person name="Davy M."/>
            <person name="Cheng C."/>
            <person name="McNeilage M."/>
            <person name="Scaglione D."/>
            <person name="Liu Y."/>
            <person name="Zhang Q."/>
            <person name="Datson P."/>
            <person name="De Silva N."/>
            <person name="Gardiner S.E."/>
            <person name="Bassett H."/>
            <person name="Chagne D."/>
            <person name="McCallum J."/>
            <person name="Dzierzon H."/>
            <person name="Deng C."/>
            <person name="Wang Y.Y."/>
            <person name="Barron L."/>
            <person name="Manako K."/>
            <person name="Bowen J."/>
            <person name="Foster T.M."/>
            <person name="Erridge Z.A."/>
            <person name="Tiffin H."/>
            <person name="Waite C.N."/>
            <person name="Davies K.M."/>
            <person name="Grierson E.P."/>
            <person name="Laing W.A."/>
            <person name="Kirk R."/>
            <person name="Chen X."/>
            <person name="Wood M."/>
            <person name="Montefiori M."/>
            <person name="Brummell D.A."/>
            <person name="Schwinn K.E."/>
            <person name="Catanach A."/>
            <person name="Fullerton C."/>
            <person name="Li D."/>
            <person name="Meiyalaghan S."/>
            <person name="Nieuwenhuizen N."/>
            <person name="Read N."/>
            <person name="Prakash R."/>
            <person name="Hunter D."/>
            <person name="Zhang H."/>
            <person name="McKenzie M."/>
            <person name="Knabel M."/>
            <person name="Harris A."/>
            <person name="Allan A.C."/>
            <person name="Gleave A."/>
            <person name="Chen A."/>
            <person name="Janssen B.J."/>
            <person name="Plunkett B."/>
            <person name="Ampomah-Dwamena C."/>
            <person name="Voogd C."/>
            <person name="Leif D."/>
            <person name="Lafferty D."/>
            <person name="Souleyre E.J.F."/>
            <person name="Varkonyi-Gasic E."/>
            <person name="Gambi F."/>
            <person name="Hanley J."/>
            <person name="Yao J.L."/>
            <person name="Cheung J."/>
            <person name="David K.M."/>
            <person name="Warren B."/>
            <person name="Marsh K."/>
            <person name="Snowden K.C."/>
            <person name="Lin-Wang K."/>
            <person name="Brian L."/>
            <person name="Martinez-Sanchez M."/>
            <person name="Wang M."/>
            <person name="Ileperuma N."/>
            <person name="Macnee N."/>
            <person name="Campin R."/>
            <person name="McAtee P."/>
            <person name="Drummond R.S.M."/>
            <person name="Espley R.V."/>
            <person name="Ireland H.S."/>
            <person name="Wu R."/>
            <person name="Atkinson R.G."/>
            <person name="Karunairetnam S."/>
            <person name="Bulley S."/>
            <person name="Chunkath S."/>
            <person name="Hanley Z."/>
            <person name="Storey R."/>
            <person name="Thrimawithana A.H."/>
            <person name="Thomson S."/>
            <person name="David C."/>
            <person name="Testolin R."/>
            <person name="Huang H."/>
            <person name="Hellens R.P."/>
            <person name="Schaffer R.J."/>
        </authorList>
    </citation>
    <scope>NUCLEOTIDE SEQUENCE [LARGE SCALE GENOMIC DNA]</scope>
    <source>
        <strain evidence="4">cv. Red5</strain>
    </source>
</reference>
<dbReference type="Pfam" id="PF03107">
    <property type="entry name" value="C1_2"/>
    <property type="match status" value="3"/>
</dbReference>
<dbReference type="STRING" id="1590841.A0A2R6RM86"/>
<accession>A0A2R6RM86</accession>
<dbReference type="OrthoDB" id="1909414at2759"/>
<keyword evidence="3" id="KW-0418">Kinase</keyword>
<evidence type="ECO:0000313" key="4">
    <source>
        <dbReference type="Proteomes" id="UP000241394"/>
    </source>
</evidence>
<protein>
    <submittedName>
        <fullName evidence="3">Diacylglycerol kinase</fullName>
    </submittedName>
</protein>
<keyword evidence="1" id="KW-0677">Repeat</keyword>
<feature type="domain" description="DC1" evidence="2">
    <location>
        <begin position="64"/>
        <end position="108"/>
    </location>
</feature>
<dbReference type="InParanoid" id="A0A2R6RM86"/>
<proteinExistence type="predicted"/>
<dbReference type="GO" id="GO:0016301">
    <property type="term" value="F:kinase activity"/>
    <property type="evidence" value="ECO:0007669"/>
    <property type="project" value="UniProtKB-KW"/>
</dbReference>
<dbReference type="SUPFAM" id="SSF57889">
    <property type="entry name" value="Cysteine-rich domain"/>
    <property type="match status" value="1"/>
</dbReference>
<reference evidence="3 4" key="1">
    <citation type="submission" date="2017-07" db="EMBL/GenBank/DDBJ databases">
        <title>An improved, manually edited Actinidia chinensis var. chinensis (kiwifruit) genome highlights the challenges associated with draft genomes and gene prediction in plants.</title>
        <authorList>
            <person name="Pilkington S."/>
            <person name="Crowhurst R."/>
            <person name="Hilario E."/>
            <person name="Nardozza S."/>
            <person name="Fraser L."/>
            <person name="Peng Y."/>
            <person name="Gunaseelan K."/>
            <person name="Simpson R."/>
            <person name="Tahir J."/>
            <person name="Deroles S."/>
            <person name="Templeton K."/>
            <person name="Luo Z."/>
            <person name="Davy M."/>
            <person name="Cheng C."/>
            <person name="Mcneilage M."/>
            <person name="Scaglione D."/>
            <person name="Liu Y."/>
            <person name="Zhang Q."/>
            <person name="Datson P."/>
            <person name="De Silva N."/>
            <person name="Gardiner S."/>
            <person name="Bassett H."/>
            <person name="Chagne D."/>
            <person name="Mccallum J."/>
            <person name="Dzierzon H."/>
            <person name="Deng C."/>
            <person name="Wang Y.-Y."/>
            <person name="Barron N."/>
            <person name="Manako K."/>
            <person name="Bowen J."/>
            <person name="Foster T."/>
            <person name="Erridge Z."/>
            <person name="Tiffin H."/>
            <person name="Waite C."/>
            <person name="Davies K."/>
            <person name="Grierson E."/>
            <person name="Laing W."/>
            <person name="Kirk R."/>
            <person name="Chen X."/>
            <person name="Wood M."/>
            <person name="Montefiori M."/>
            <person name="Brummell D."/>
            <person name="Schwinn K."/>
            <person name="Catanach A."/>
            <person name="Fullerton C."/>
            <person name="Li D."/>
            <person name="Meiyalaghan S."/>
            <person name="Nieuwenhuizen N."/>
            <person name="Read N."/>
            <person name="Prakash R."/>
            <person name="Hunter D."/>
            <person name="Zhang H."/>
            <person name="Mckenzie M."/>
            <person name="Knabel M."/>
            <person name="Harris A."/>
            <person name="Allan A."/>
            <person name="Chen A."/>
            <person name="Janssen B."/>
            <person name="Plunkett B."/>
            <person name="Dwamena C."/>
            <person name="Voogd C."/>
            <person name="Leif D."/>
            <person name="Lafferty D."/>
            <person name="Souleyre E."/>
            <person name="Varkonyi-Gasic E."/>
            <person name="Gambi F."/>
            <person name="Hanley J."/>
            <person name="Yao J.-L."/>
            <person name="Cheung J."/>
            <person name="David K."/>
            <person name="Warren B."/>
            <person name="Marsh K."/>
            <person name="Snowden K."/>
            <person name="Lin-Wang K."/>
            <person name="Brian L."/>
            <person name="Martinez-Sanchez M."/>
            <person name="Wang M."/>
            <person name="Ileperuma N."/>
            <person name="Macnee N."/>
            <person name="Campin R."/>
            <person name="Mcatee P."/>
            <person name="Drummond R."/>
            <person name="Espley R."/>
            <person name="Ireland H."/>
            <person name="Wu R."/>
            <person name="Atkinson R."/>
            <person name="Karunairetnam S."/>
            <person name="Bulley S."/>
            <person name="Chunkath S."/>
            <person name="Hanley Z."/>
            <person name="Storey R."/>
            <person name="Thrimawithana A."/>
            <person name="Thomson S."/>
            <person name="David C."/>
            <person name="Testolin R."/>
        </authorList>
    </citation>
    <scope>NUCLEOTIDE SEQUENCE [LARGE SCALE GENOMIC DNA]</scope>
    <source>
        <strain evidence="4">cv. Red5</strain>
        <tissue evidence="3">Young leaf</tissue>
    </source>
</reference>
<gene>
    <name evidence="3" type="ORF">CEY00_Acc04439</name>
</gene>
<organism evidence="3 4">
    <name type="scientific">Actinidia chinensis var. chinensis</name>
    <name type="common">Chinese soft-hair kiwi</name>
    <dbReference type="NCBI Taxonomy" id="1590841"/>
    <lineage>
        <taxon>Eukaryota</taxon>
        <taxon>Viridiplantae</taxon>
        <taxon>Streptophyta</taxon>
        <taxon>Embryophyta</taxon>
        <taxon>Tracheophyta</taxon>
        <taxon>Spermatophyta</taxon>
        <taxon>Magnoliopsida</taxon>
        <taxon>eudicotyledons</taxon>
        <taxon>Gunneridae</taxon>
        <taxon>Pentapetalae</taxon>
        <taxon>asterids</taxon>
        <taxon>Ericales</taxon>
        <taxon>Actinidiaceae</taxon>
        <taxon>Actinidia</taxon>
    </lineage>
</organism>
<feature type="domain" description="DC1" evidence="2">
    <location>
        <begin position="176"/>
        <end position="229"/>
    </location>
</feature>
<evidence type="ECO:0000259" key="2">
    <source>
        <dbReference type="Pfam" id="PF03107"/>
    </source>
</evidence>
<dbReference type="PANTHER" id="PTHR47841">
    <property type="entry name" value="DIACYLGLYCEROL KINASE THETA-LIKE-RELATED"/>
    <property type="match status" value="1"/>
</dbReference>